<gene>
    <name evidence="1" type="ORF">PHMEG_00017432</name>
</gene>
<dbReference type="SUPFAM" id="SSF56672">
    <property type="entry name" value="DNA/RNA polymerases"/>
    <property type="match status" value="1"/>
</dbReference>
<dbReference type="Gene3D" id="3.10.10.10">
    <property type="entry name" value="HIV Type 1 Reverse Transcriptase, subunit A, domain 1"/>
    <property type="match status" value="1"/>
</dbReference>
<sequence>MIRKSDGGIRFCIDCRRLNAVTTKYGYPMPLIDAILDGFGDTRPFSTMGIVSGSWNVPMHEDSIVKTAFTGKYGLYEWLLMLFDLCNAANGNVRISRLTWYEYGKSSRDFEKLDLS</sequence>
<dbReference type="EMBL" id="NBNE01002659">
    <property type="protein sequence ID" value="OWZ09811.1"/>
    <property type="molecule type" value="Genomic_DNA"/>
</dbReference>
<proteinExistence type="predicted"/>
<dbReference type="InterPro" id="IPR043502">
    <property type="entry name" value="DNA/RNA_pol_sf"/>
</dbReference>
<dbReference type="Proteomes" id="UP000198211">
    <property type="component" value="Unassembled WGS sequence"/>
</dbReference>
<evidence type="ECO:0000313" key="2">
    <source>
        <dbReference type="Proteomes" id="UP000198211"/>
    </source>
</evidence>
<organism evidence="1 2">
    <name type="scientific">Phytophthora megakarya</name>
    <dbReference type="NCBI Taxonomy" id="4795"/>
    <lineage>
        <taxon>Eukaryota</taxon>
        <taxon>Sar</taxon>
        <taxon>Stramenopiles</taxon>
        <taxon>Oomycota</taxon>
        <taxon>Peronosporomycetes</taxon>
        <taxon>Peronosporales</taxon>
        <taxon>Peronosporaceae</taxon>
        <taxon>Phytophthora</taxon>
    </lineage>
</organism>
<evidence type="ECO:0008006" key="3">
    <source>
        <dbReference type="Google" id="ProtNLM"/>
    </source>
</evidence>
<dbReference type="OrthoDB" id="1091470at2759"/>
<dbReference type="InterPro" id="IPR053134">
    <property type="entry name" value="RNA-dir_DNA_polymerase"/>
</dbReference>
<dbReference type="CDD" id="cd01647">
    <property type="entry name" value="RT_LTR"/>
    <property type="match status" value="1"/>
</dbReference>
<dbReference type="AlphaFoldDB" id="A0A225VWB7"/>
<reference evidence="2" key="1">
    <citation type="submission" date="2017-03" db="EMBL/GenBank/DDBJ databases">
        <title>Phytopthora megakarya and P. palmivora, two closely related causual agents of cacao black pod achieved similar genome size and gene model numbers by different mechanisms.</title>
        <authorList>
            <person name="Ali S."/>
            <person name="Shao J."/>
            <person name="Larry D.J."/>
            <person name="Kronmiller B."/>
            <person name="Shen D."/>
            <person name="Strem M.D."/>
            <person name="Melnick R.L."/>
            <person name="Guiltinan M.J."/>
            <person name="Tyler B.M."/>
            <person name="Meinhardt L.W."/>
            <person name="Bailey B.A."/>
        </authorList>
    </citation>
    <scope>NUCLEOTIDE SEQUENCE [LARGE SCALE GENOMIC DNA]</scope>
    <source>
        <strain evidence="2">zdho120</strain>
    </source>
</reference>
<accession>A0A225VWB7</accession>
<comment type="caution">
    <text evidence="1">The sequence shown here is derived from an EMBL/GenBank/DDBJ whole genome shotgun (WGS) entry which is preliminary data.</text>
</comment>
<dbReference type="PANTHER" id="PTHR24559:SF444">
    <property type="entry name" value="REVERSE TRANSCRIPTASE DOMAIN-CONTAINING PROTEIN"/>
    <property type="match status" value="1"/>
</dbReference>
<dbReference type="PANTHER" id="PTHR24559">
    <property type="entry name" value="TRANSPOSON TY3-I GAG-POL POLYPROTEIN"/>
    <property type="match status" value="1"/>
</dbReference>
<keyword evidence="2" id="KW-1185">Reference proteome</keyword>
<evidence type="ECO:0000313" key="1">
    <source>
        <dbReference type="EMBL" id="OWZ09811.1"/>
    </source>
</evidence>
<name>A0A225VWB7_9STRA</name>
<protein>
    <recommendedName>
        <fullName evidence="3">Reverse transcriptase</fullName>
    </recommendedName>
</protein>
<dbReference type="STRING" id="4795.A0A225VWB7"/>